<evidence type="ECO:0000256" key="3">
    <source>
        <dbReference type="ARBA" id="ARBA00022777"/>
    </source>
</evidence>
<evidence type="ECO:0000313" key="8">
    <source>
        <dbReference type="Proteomes" id="UP001370348"/>
    </source>
</evidence>
<sequence length="569" mass="60489">MTNLAQGGGTHVGRVLDGRWLLDRLLREGGMGAVYRARDLETGSAVAVKLMLELDPKVTSRFEREVHALARLQDPRIVRYVGHGTSERPYLVMEWLQGEDLAARLARAPLGTEDTVALARAIAGALAAAHRERLVHRDIKPANIFLVEGDPARAKLLDFGLVSTSHGPCTSLSRDVLLGTPAYMSPEQARGMQSTSLDAASDVFSLGVVLYKCMTGRAPFTGENMFALALNITLEEAPRVSTSKPDVPRAFDELIAQMLAKDPAARPRDGSELLGRLAAMDVPSKTLRAHPPAEWLMAEQRLVSVVLAGAREPLGPGALARAMEIARAHGVRLDSFSNRRIVATADVHGSATDQAARAAHTALALRGELALAPLAIATGRAVFRGLGPTGESIDRAVCLLGAAESTPAPAPAIRLDDVTAALLEGRFDVARGAGGAWLGEPRSPSGAGRTLLGKQSPFVGRAREMQILEATLAESSSSRAASAAERSAWRAKGWIFWLPWAAWRSAKFDCASFTRRPSRRTAKAKPLPARWTPAAPDCSPSPAGSPTRASAPPFSSASPRTRASCPLLG</sequence>
<keyword evidence="2" id="KW-0547">Nucleotide-binding</keyword>
<keyword evidence="3 7" id="KW-0418">Kinase</keyword>
<evidence type="ECO:0000256" key="2">
    <source>
        <dbReference type="ARBA" id="ARBA00022741"/>
    </source>
</evidence>
<evidence type="ECO:0000256" key="5">
    <source>
        <dbReference type="SAM" id="MobiDB-lite"/>
    </source>
</evidence>
<dbReference type="CDD" id="cd14014">
    <property type="entry name" value="STKc_PknB_like"/>
    <property type="match status" value="1"/>
</dbReference>
<feature type="region of interest" description="Disordered" evidence="5">
    <location>
        <begin position="519"/>
        <end position="569"/>
    </location>
</feature>
<dbReference type="InterPro" id="IPR000719">
    <property type="entry name" value="Prot_kinase_dom"/>
</dbReference>
<dbReference type="PROSITE" id="PS50011">
    <property type="entry name" value="PROTEIN_KINASE_DOM"/>
    <property type="match status" value="1"/>
</dbReference>
<dbReference type="Gene3D" id="3.30.200.20">
    <property type="entry name" value="Phosphorylase Kinase, domain 1"/>
    <property type="match status" value="1"/>
</dbReference>
<dbReference type="SUPFAM" id="SSF56112">
    <property type="entry name" value="Protein kinase-like (PK-like)"/>
    <property type="match status" value="1"/>
</dbReference>
<dbReference type="EMBL" id="CP089984">
    <property type="protein sequence ID" value="WXB14278.1"/>
    <property type="molecule type" value="Genomic_DNA"/>
</dbReference>
<dbReference type="InterPro" id="IPR011009">
    <property type="entry name" value="Kinase-like_dom_sf"/>
</dbReference>
<dbReference type="Gene3D" id="1.10.510.10">
    <property type="entry name" value="Transferase(Phosphotransferase) domain 1"/>
    <property type="match status" value="1"/>
</dbReference>
<keyword evidence="8" id="KW-1185">Reference proteome</keyword>
<keyword evidence="1" id="KW-0808">Transferase</keyword>
<keyword evidence="4" id="KW-0067">ATP-binding</keyword>
<dbReference type="Pfam" id="PF00069">
    <property type="entry name" value="Pkinase"/>
    <property type="match status" value="1"/>
</dbReference>
<dbReference type="PANTHER" id="PTHR43289:SF34">
    <property type="entry name" value="SERINE_THREONINE-PROTEIN KINASE YBDM-RELATED"/>
    <property type="match status" value="1"/>
</dbReference>
<dbReference type="InterPro" id="IPR008271">
    <property type="entry name" value="Ser/Thr_kinase_AS"/>
</dbReference>
<evidence type="ECO:0000259" key="6">
    <source>
        <dbReference type="PROSITE" id="PS50011"/>
    </source>
</evidence>
<dbReference type="RefSeq" id="WP_394823898.1">
    <property type="nucleotide sequence ID" value="NZ_CP089984.1"/>
</dbReference>
<name>A0ABZ2LWQ2_9BACT</name>
<protein>
    <submittedName>
        <fullName evidence="7">Serine/threonine protein kinase</fullName>
    </submittedName>
</protein>
<dbReference type="Proteomes" id="UP001370348">
    <property type="component" value="Chromosome"/>
</dbReference>
<feature type="domain" description="Protein kinase" evidence="6">
    <location>
        <begin position="20"/>
        <end position="293"/>
    </location>
</feature>
<dbReference type="PROSITE" id="PS00108">
    <property type="entry name" value="PROTEIN_KINASE_ST"/>
    <property type="match status" value="1"/>
</dbReference>
<feature type="compositionally biased region" description="Low complexity" evidence="5">
    <location>
        <begin position="545"/>
        <end position="569"/>
    </location>
</feature>
<evidence type="ECO:0000256" key="1">
    <source>
        <dbReference type="ARBA" id="ARBA00022679"/>
    </source>
</evidence>
<keyword evidence="7" id="KW-0723">Serine/threonine-protein kinase</keyword>
<gene>
    <name evidence="7" type="ORF">LZC94_41445</name>
</gene>
<dbReference type="SMART" id="SM00220">
    <property type="entry name" value="S_TKc"/>
    <property type="match status" value="1"/>
</dbReference>
<dbReference type="PANTHER" id="PTHR43289">
    <property type="entry name" value="MITOGEN-ACTIVATED PROTEIN KINASE KINASE KINASE 20-RELATED"/>
    <property type="match status" value="1"/>
</dbReference>
<evidence type="ECO:0000313" key="7">
    <source>
        <dbReference type="EMBL" id="WXB14278.1"/>
    </source>
</evidence>
<proteinExistence type="predicted"/>
<reference evidence="7 8" key="1">
    <citation type="submission" date="2021-12" db="EMBL/GenBank/DDBJ databases">
        <title>Discovery of the Pendulisporaceae a myxobacterial family with distinct sporulation behavior and unique specialized metabolism.</title>
        <authorList>
            <person name="Garcia R."/>
            <person name="Popoff A."/>
            <person name="Bader C.D."/>
            <person name="Loehr J."/>
            <person name="Walesch S."/>
            <person name="Walt C."/>
            <person name="Boldt J."/>
            <person name="Bunk B."/>
            <person name="Haeckl F.J.F.P.J."/>
            <person name="Gunesch A.P."/>
            <person name="Birkelbach J."/>
            <person name="Nuebel U."/>
            <person name="Pietschmann T."/>
            <person name="Bach T."/>
            <person name="Mueller R."/>
        </authorList>
    </citation>
    <scope>NUCLEOTIDE SEQUENCE [LARGE SCALE GENOMIC DNA]</scope>
    <source>
        <strain evidence="7 8">MSr11954</strain>
    </source>
</reference>
<accession>A0ABZ2LWQ2</accession>
<dbReference type="GO" id="GO:0004674">
    <property type="term" value="F:protein serine/threonine kinase activity"/>
    <property type="evidence" value="ECO:0007669"/>
    <property type="project" value="UniProtKB-KW"/>
</dbReference>
<evidence type="ECO:0000256" key="4">
    <source>
        <dbReference type="ARBA" id="ARBA00022840"/>
    </source>
</evidence>
<organism evidence="7 8">
    <name type="scientific">Pendulispora albinea</name>
    <dbReference type="NCBI Taxonomy" id="2741071"/>
    <lineage>
        <taxon>Bacteria</taxon>
        <taxon>Pseudomonadati</taxon>
        <taxon>Myxococcota</taxon>
        <taxon>Myxococcia</taxon>
        <taxon>Myxococcales</taxon>
        <taxon>Sorangiineae</taxon>
        <taxon>Pendulisporaceae</taxon>
        <taxon>Pendulispora</taxon>
    </lineage>
</organism>